<organism evidence="2 3">
    <name type="scientific">Shewanella psychropiezotolerans</name>
    <dbReference type="NCBI Taxonomy" id="2593655"/>
    <lineage>
        <taxon>Bacteria</taxon>
        <taxon>Pseudomonadati</taxon>
        <taxon>Pseudomonadota</taxon>
        <taxon>Gammaproteobacteria</taxon>
        <taxon>Alteromonadales</taxon>
        <taxon>Shewanellaceae</taxon>
        <taxon>Shewanella</taxon>
    </lineage>
</organism>
<evidence type="ECO:0000256" key="1">
    <source>
        <dbReference type="SAM" id="MobiDB-lite"/>
    </source>
</evidence>
<reference evidence="2 3" key="1">
    <citation type="submission" date="2019-07" db="EMBL/GenBank/DDBJ databases">
        <title>Shewanella sp. YLB-06 whole genomic sequence.</title>
        <authorList>
            <person name="Yu L."/>
        </authorList>
    </citation>
    <scope>NUCLEOTIDE SEQUENCE [LARGE SCALE GENOMIC DNA]</scope>
    <source>
        <strain evidence="2 3">YLB-06</strain>
    </source>
</reference>
<evidence type="ECO:0000313" key="3">
    <source>
        <dbReference type="Proteomes" id="UP000315947"/>
    </source>
</evidence>
<gene>
    <name evidence="2" type="ORF">FM037_14500</name>
</gene>
<accession>A0ABX5WYN7</accession>
<dbReference type="EMBL" id="CP041614">
    <property type="protein sequence ID" value="QDO84222.1"/>
    <property type="molecule type" value="Genomic_DNA"/>
</dbReference>
<protein>
    <submittedName>
        <fullName evidence="2">Uncharacterized protein</fullName>
    </submittedName>
</protein>
<sequence length="542" mass="61026">MPRDKGWDTSFQSVPQPIGLVTKDGERKVIKAPGSASTSRMSDAEYEQGKKEMQHEAFVNRKRGEVTVPEDPEYYRSQNVMDSQAAQSADKPKVVNKKWSEFQRDWQNYVEGKNVDVRVIPPEASVRFSYRYVTSNNTGGLKYDPAIVDKLLANEYNSDKLEDVYYGRQVHDSNTSTIADRTRSKQPEALTKCIMKISPNKQAGTPLIVASVGMPKEFKNDRGLEKLYWYNQSDSRPVYLFVHKSEVNLYEVTMGEILSKKGIGLVSWEYPSGQVGFGATRKAAVDYSADKGFNKVIMMDHNVADSQYDLISMAEDATSEVGDGSALYIGLGASSSTLSARPVKAHLTKKIIGRPIEQLTMLNDKVQFDPAFIASSEDMDLTKDILFFNSLNQEELISSSYLKLQDKNTGAYPKILKVPLSATSRDYIQLVDDLLKKLSEEEKDIVIQVKSGVNASEKNYVGEEVSQKEHFVTIGTLADFISDRLGKDKSRIQSIIVEKMLLQYKHTNTRSAYKLSTSEPMDTVSVFNDMETDRLIKKMKRK</sequence>
<name>A0ABX5WYN7_9GAMM</name>
<proteinExistence type="predicted"/>
<evidence type="ECO:0000313" key="2">
    <source>
        <dbReference type="EMBL" id="QDO84222.1"/>
    </source>
</evidence>
<dbReference type="RefSeq" id="WP_144046585.1">
    <property type="nucleotide sequence ID" value="NZ_CP041614.1"/>
</dbReference>
<keyword evidence="3" id="KW-1185">Reference proteome</keyword>
<dbReference type="Proteomes" id="UP000315947">
    <property type="component" value="Chromosome"/>
</dbReference>
<feature type="region of interest" description="Disordered" evidence="1">
    <location>
        <begin position="1"/>
        <end position="52"/>
    </location>
</feature>